<reference evidence="2 3" key="1">
    <citation type="journal article" date="2015" name="Nature">
        <title>rRNA introns, odd ribosomes, and small enigmatic genomes across a large radiation of phyla.</title>
        <authorList>
            <person name="Brown C.T."/>
            <person name="Hug L.A."/>
            <person name="Thomas B.C."/>
            <person name="Sharon I."/>
            <person name="Castelle C.J."/>
            <person name="Singh A."/>
            <person name="Wilkins M.J."/>
            <person name="Williams K.H."/>
            <person name="Banfield J.F."/>
        </authorList>
    </citation>
    <scope>NUCLEOTIDE SEQUENCE [LARGE SCALE GENOMIC DNA]</scope>
</reference>
<dbReference type="AlphaFoldDB" id="A0A0G1HKR4"/>
<dbReference type="InterPro" id="IPR008965">
    <property type="entry name" value="CBM2/CBM3_carb-bd_dom_sf"/>
</dbReference>
<dbReference type="Proteomes" id="UP000034063">
    <property type="component" value="Unassembled WGS sequence"/>
</dbReference>
<dbReference type="SUPFAM" id="SSF49384">
    <property type="entry name" value="Carbohydrate-binding domain"/>
    <property type="match status" value="1"/>
</dbReference>
<evidence type="ECO:0000256" key="1">
    <source>
        <dbReference type="SAM" id="Phobius"/>
    </source>
</evidence>
<keyword evidence="1" id="KW-0812">Transmembrane</keyword>
<evidence type="ECO:0000313" key="3">
    <source>
        <dbReference type="Proteomes" id="UP000034063"/>
    </source>
</evidence>
<protein>
    <submittedName>
        <fullName evidence="2">Uncharacterized protein</fullName>
    </submittedName>
</protein>
<comment type="caution">
    <text evidence="2">The sequence shown here is derived from an EMBL/GenBank/DDBJ whole genome shotgun (WGS) entry which is preliminary data.</text>
</comment>
<evidence type="ECO:0000313" key="2">
    <source>
        <dbReference type="EMBL" id="KKT47781.1"/>
    </source>
</evidence>
<sequence length="218" mass="24894">MYIVNNIHIPLSSGKIMKKTVRRRQPKHARPYKPRQTKQHVFSRRYLFVIVGLVIVGVILWKLPIISSPRKQYQYGITSDGLTNTTLNASASGAFEKQTLIEHVTSQIREEKEIIYGDEFSQWAVLENFKDGYRLIYPYGFNITYDSNKIEVVPPSGGGSVTVSITGKLFNLVINSAEVNEKQLNLLQAAERLIKESFEFVSTPDALETEKNDKRFTH</sequence>
<dbReference type="GO" id="GO:0030246">
    <property type="term" value="F:carbohydrate binding"/>
    <property type="evidence" value="ECO:0007669"/>
    <property type="project" value="InterPro"/>
</dbReference>
<gene>
    <name evidence="2" type="ORF">UW37_C0003G0003</name>
</gene>
<keyword evidence="1" id="KW-0472">Membrane</keyword>
<proteinExistence type="predicted"/>
<dbReference type="EMBL" id="LCIB01000003">
    <property type="protein sequence ID" value="KKT47781.1"/>
    <property type="molecule type" value="Genomic_DNA"/>
</dbReference>
<name>A0A0G1HKR4_9BACT</name>
<organism evidence="2 3">
    <name type="scientific">Candidatus Gottesmanbacteria bacterium GW2011_GWA2_44_17</name>
    <dbReference type="NCBI Taxonomy" id="1618444"/>
    <lineage>
        <taxon>Bacteria</taxon>
        <taxon>Candidatus Gottesmaniibacteriota</taxon>
    </lineage>
</organism>
<keyword evidence="1" id="KW-1133">Transmembrane helix</keyword>
<feature type="transmembrane region" description="Helical" evidence="1">
    <location>
        <begin position="45"/>
        <end position="63"/>
    </location>
</feature>
<accession>A0A0G1HKR4</accession>